<dbReference type="Gene3D" id="3.40.50.1110">
    <property type="entry name" value="SGNH hydrolase"/>
    <property type="match status" value="1"/>
</dbReference>
<dbReference type="RefSeq" id="XP_039120032.1">
    <property type="nucleotide sequence ID" value="XM_039264098.1"/>
</dbReference>
<comment type="similarity">
    <text evidence="1">Belongs to the 'GDSL' lipolytic enzyme family.</text>
</comment>
<dbReference type="InterPro" id="IPR001087">
    <property type="entry name" value="GDSL"/>
</dbReference>
<reference evidence="5" key="1">
    <citation type="submission" date="2025-08" db="UniProtKB">
        <authorList>
            <consortium name="RefSeq"/>
        </authorList>
    </citation>
    <scope>IDENTIFICATION</scope>
</reference>
<dbReference type="InterPro" id="IPR036514">
    <property type="entry name" value="SGNH_hydro_sf"/>
</dbReference>
<evidence type="ECO:0000313" key="4">
    <source>
        <dbReference type="Proteomes" id="UP001515500"/>
    </source>
</evidence>
<evidence type="ECO:0000256" key="3">
    <source>
        <dbReference type="ARBA" id="ARBA00022963"/>
    </source>
</evidence>
<protein>
    <submittedName>
        <fullName evidence="5">GDSL esterase/lipase At4g16230-like</fullName>
    </submittedName>
</protein>
<name>A0AB40AYA3_DIOCR</name>
<accession>A0AB40AYA3</accession>
<keyword evidence="4" id="KW-1185">Reference proteome</keyword>
<evidence type="ECO:0000313" key="5">
    <source>
        <dbReference type="RefSeq" id="XP_039120032.1"/>
    </source>
</evidence>
<dbReference type="GeneID" id="120256411"/>
<dbReference type="GO" id="GO:0016042">
    <property type="term" value="P:lipid catabolic process"/>
    <property type="evidence" value="ECO:0007669"/>
    <property type="project" value="UniProtKB-KW"/>
</dbReference>
<proteinExistence type="inferred from homology"/>
<gene>
    <name evidence="5" type="primary">LOC120256411</name>
</gene>
<dbReference type="AlphaFoldDB" id="A0AB40AYA3"/>
<keyword evidence="3" id="KW-0443">Lipid metabolism</keyword>
<dbReference type="PANTHER" id="PTHR45648:SF180">
    <property type="entry name" value="OS04G0561800 PROTEIN"/>
    <property type="match status" value="1"/>
</dbReference>
<evidence type="ECO:0000256" key="1">
    <source>
        <dbReference type="ARBA" id="ARBA00008668"/>
    </source>
</evidence>
<dbReference type="PANTHER" id="PTHR45648">
    <property type="entry name" value="GDSL LIPASE/ACYLHYDROLASE FAMILY PROTEIN (AFU_ORTHOLOGUE AFUA_4G14700)"/>
    <property type="match status" value="1"/>
</dbReference>
<keyword evidence="3" id="KW-0442">Lipid degradation</keyword>
<dbReference type="Proteomes" id="UP001515500">
    <property type="component" value="Unplaced"/>
</dbReference>
<dbReference type="Pfam" id="PF00657">
    <property type="entry name" value="Lipase_GDSL"/>
    <property type="match status" value="1"/>
</dbReference>
<dbReference type="InterPro" id="IPR051058">
    <property type="entry name" value="GDSL_Est/Lipase"/>
</dbReference>
<evidence type="ECO:0000256" key="2">
    <source>
        <dbReference type="ARBA" id="ARBA00022801"/>
    </source>
</evidence>
<dbReference type="GO" id="GO:0016788">
    <property type="term" value="F:hydrolase activity, acting on ester bonds"/>
    <property type="evidence" value="ECO:0007669"/>
    <property type="project" value="InterPro"/>
</dbReference>
<sequence>MEKCEFAVQKLGLEMSPPPFLSMNSWTQTLAGVNFASGGSGLLDATGARFIQVLSFGKQMTDFETVVANLISNLGINKTRKLLAKSIFFVSTGSNDLFEDFQANPAKNETERCAFFDSLVASYQVNLEALYLLGARKFALLSIPQIGCTPAARAINNSSGNCNEDLNRVCTEVLQLNASHVERAQLGGEKALRAEVTRAGEVEEKLCARRLGGLERWRIGSARGGFKELTDACCGNQTLCLPGSTFCANRTEFLFWDVNHPTEAAYRVAAQTLFVGSREFVTPINFGQLAAIKT</sequence>
<organism evidence="4 5">
    <name type="scientific">Dioscorea cayennensis subsp. rotundata</name>
    <name type="common">White Guinea yam</name>
    <name type="synonym">Dioscorea rotundata</name>
    <dbReference type="NCBI Taxonomy" id="55577"/>
    <lineage>
        <taxon>Eukaryota</taxon>
        <taxon>Viridiplantae</taxon>
        <taxon>Streptophyta</taxon>
        <taxon>Embryophyta</taxon>
        <taxon>Tracheophyta</taxon>
        <taxon>Spermatophyta</taxon>
        <taxon>Magnoliopsida</taxon>
        <taxon>Liliopsida</taxon>
        <taxon>Dioscoreales</taxon>
        <taxon>Dioscoreaceae</taxon>
        <taxon>Dioscorea</taxon>
    </lineage>
</organism>
<keyword evidence="2" id="KW-0378">Hydrolase</keyword>